<dbReference type="InterPro" id="IPR019432">
    <property type="entry name" value="Acyltransferase_MbtK/IucB-like"/>
</dbReference>
<dbReference type="OrthoDB" id="9087497at2"/>
<dbReference type="Gene3D" id="3.40.630.30">
    <property type="match status" value="1"/>
</dbReference>
<comment type="pathway">
    <text evidence="1">Siderophore biosynthesis.</text>
</comment>
<gene>
    <name evidence="3" type="ORF">FOB72_23925</name>
</gene>
<reference evidence="3 4" key="1">
    <citation type="submission" date="2019-09" db="EMBL/GenBank/DDBJ databases">
        <title>FDA dAtabase for Regulatory Grade micrObial Sequences (FDA-ARGOS): Supporting development and validation of Infectious Disease Dx tests.</title>
        <authorList>
            <person name="Sciortino C."/>
            <person name="Tallon L."/>
            <person name="Sadzewicz L."/>
            <person name="Vavikolanu K."/>
            <person name="Mehta A."/>
            <person name="Aluvathingal J."/>
            <person name="Nadendla S."/>
            <person name="Nandy P."/>
            <person name="Geyer C."/>
            <person name="Yan Y."/>
            <person name="Sichtig H."/>
        </authorList>
    </citation>
    <scope>NUCLEOTIDE SEQUENCE [LARGE SCALE GENOMIC DNA]</scope>
    <source>
        <strain evidence="3 4">FDAARGOS_664</strain>
    </source>
</reference>
<evidence type="ECO:0000259" key="2">
    <source>
        <dbReference type="SMART" id="SM01006"/>
    </source>
</evidence>
<sequence>MSPDRWHTDRPAREDIPAIVRAVLAPRFAIRALSLDDDIATLHRWFVMDYARYWNMQHLSLAETRQFYADLHTAGHGCACVGSHDGQRAFVAEFYDPTHEPLAGHFAVHPDDIGMHFLVAPVSVRIPHFTRDVLRHVMAFAFYALGARRVVVEPDVRNERVHALNQAVGFRYDRQIQLPQKTAWLAFCTRSDFERSLSGDVTDAYTA</sequence>
<dbReference type="RefSeq" id="WP_150375161.1">
    <property type="nucleotide sequence ID" value="NZ_CP044067.1"/>
</dbReference>
<organism evidence="3 4">
    <name type="scientific">Cupriavidus pauculus</name>
    <dbReference type="NCBI Taxonomy" id="82633"/>
    <lineage>
        <taxon>Bacteria</taxon>
        <taxon>Pseudomonadati</taxon>
        <taxon>Pseudomonadota</taxon>
        <taxon>Betaproteobacteria</taxon>
        <taxon>Burkholderiales</taxon>
        <taxon>Burkholderiaceae</taxon>
        <taxon>Cupriavidus</taxon>
    </lineage>
</organism>
<dbReference type="Proteomes" id="UP000322822">
    <property type="component" value="Chromosome 2"/>
</dbReference>
<dbReference type="GO" id="GO:0019290">
    <property type="term" value="P:siderophore biosynthetic process"/>
    <property type="evidence" value="ECO:0007669"/>
    <property type="project" value="InterPro"/>
</dbReference>
<evidence type="ECO:0000313" key="4">
    <source>
        <dbReference type="Proteomes" id="UP000322822"/>
    </source>
</evidence>
<dbReference type="SUPFAM" id="SSF55729">
    <property type="entry name" value="Acyl-CoA N-acyltransferases (Nat)"/>
    <property type="match status" value="1"/>
</dbReference>
<proteinExistence type="predicted"/>
<dbReference type="AlphaFoldDB" id="A0A5P2HAI9"/>
<evidence type="ECO:0000256" key="1">
    <source>
        <dbReference type="ARBA" id="ARBA00004924"/>
    </source>
</evidence>
<name>A0A5P2HAI9_9BURK</name>
<dbReference type="PANTHER" id="PTHR31438:SF1">
    <property type="entry name" value="LYSINE N-ACYLTRANSFERASE C17G9.06C-RELATED"/>
    <property type="match status" value="1"/>
</dbReference>
<dbReference type="PANTHER" id="PTHR31438">
    <property type="entry name" value="LYSINE N-ACYLTRANSFERASE C17G9.06C-RELATED"/>
    <property type="match status" value="1"/>
</dbReference>
<keyword evidence="3" id="KW-0808">Transferase</keyword>
<dbReference type="SMART" id="SM01006">
    <property type="entry name" value="AlcB"/>
    <property type="match status" value="1"/>
</dbReference>
<dbReference type="Pfam" id="PF13523">
    <property type="entry name" value="Acetyltransf_8"/>
    <property type="match status" value="1"/>
</dbReference>
<dbReference type="GO" id="GO:0016410">
    <property type="term" value="F:N-acyltransferase activity"/>
    <property type="evidence" value="ECO:0007669"/>
    <property type="project" value="TreeGrafter"/>
</dbReference>
<evidence type="ECO:0000313" key="3">
    <source>
        <dbReference type="EMBL" id="QET05102.1"/>
    </source>
</evidence>
<protein>
    <submittedName>
        <fullName evidence="3">Acetyltransferase</fullName>
    </submittedName>
</protein>
<dbReference type="EMBL" id="CP044067">
    <property type="protein sequence ID" value="QET05102.1"/>
    <property type="molecule type" value="Genomic_DNA"/>
</dbReference>
<accession>A0A5P2HAI9</accession>
<dbReference type="InterPro" id="IPR016181">
    <property type="entry name" value="Acyl_CoA_acyltransferase"/>
</dbReference>
<feature type="domain" description="Acyltransferase MbtK/IucB-like conserved" evidence="2">
    <location>
        <begin position="31"/>
        <end position="78"/>
    </location>
</feature>